<feature type="domain" description="Class III cytochrome C" evidence="8">
    <location>
        <begin position="236"/>
        <end position="318"/>
    </location>
</feature>
<gene>
    <name evidence="9" type="ORF">AXF13_01010</name>
</gene>
<feature type="binding site" description="axial binding residue" evidence="6">
    <location>
        <position position="93"/>
    </location>
    <ligand>
        <name>heme c</name>
        <dbReference type="ChEBI" id="CHEBI:61717"/>
        <label>1</label>
    </ligand>
    <ligandPart>
        <name>Fe</name>
        <dbReference type="ChEBI" id="CHEBI:18248"/>
    </ligandPart>
</feature>
<accession>A0A0X8JMI0</accession>
<feature type="binding site" description="axial binding residue" evidence="6">
    <location>
        <position position="131"/>
    </location>
    <ligand>
        <name>heme c</name>
        <dbReference type="ChEBI" id="CHEBI:61717"/>
        <label>1</label>
    </ligand>
    <ligandPart>
        <name>Fe</name>
        <dbReference type="ChEBI" id="CHEBI:18248"/>
    </ligandPart>
</feature>
<feature type="binding site" description="axial binding residue" evidence="6">
    <location>
        <position position="83"/>
    </location>
    <ligand>
        <name>heme c</name>
        <dbReference type="ChEBI" id="CHEBI:61717"/>
        <label>1</label>
    </ligand>
    <ligandPart>
        <name>Fe</name>
        <dbReference type="ChEBI" id="CHEBI:18248"/>
    </ligandPart>
</feature>
<evidence type="ECO:0000259" key="8">
    <source>
        <dbReference type="Pfam" id="PF02085"/>
    </source>
</evidence>
<dbReference type="Gene3D" id="3.90.10.10">
    <property type="entry name" value="Cytochrome C3"/>
    <property type="match status" value="2"/>
</dbReference>
<evidence type="ECO:0000256" key="7">
    <source>
        <dbReference type="SAM" id="SignalP"/>
    </source>
</evidence>
<keyword evidence="2 6" id="KW-0349">Heme</keyword>
<dbReference type="InterPro" id="IPR036280">
    <property type="entry name" value="Multihaem_cyt_sf"/>
</dbReference>
<protein>
    <submittedName>
        <fullName evidence="9">Nine-heme cytochrome C</fullName>
    </submittedName>
</protein>
<dbReference type="Pfam" id="PF02085">
    <property type="entry name" value="Cytochrom_CIII"/>
    <property type="match status" value="2"/>
</dbReference>
<evidence type="ECO:0000256" key="4">
    <source>
        <dbReference type="ARBA" id="ARBA00022982"/>
    </source>
</evidence>
<keyword evidence="7" id="KW-0732">Signal</keyword>
<dbReference type="InterPro" id="IPR020942">
    <property type="entry name" value="Cyt_c_III_dom"/>
</dbReference>
<keyword evidence="4" id="KW-0249">Electron transport</keyword>
<evidence type="ECO:0000256" key="5">
    <source>
        <dbReference type="ARBA" id="ARBA00023004"/>
    </source>
</evidence>
<keyword evidence="5 6" id="KW-0408">Iron</keyword>
<feature type="binding site" description="axial binding residue" evidence="6">
    <location>
        <position position="144"/>
    </location>
    <ligand>
        <name>heme c</name>
        <dbReference type="ChEBI" id="CHEBI:61717"/>
        <label>1</label>
    </ligand>
    <ligandPart>
        <name>Fe</name>
        <dbReference type="ChEBI" id="CHEBI:18248"/>
    </ligandPart>
</feature>
<evidence type="ECO:0000313" key="10">
    <source>
        <dbReference type="Proteomes" id="UP000069241"/>
    </source>
</evidence>
<feature type="binding site" description="axial binding residue" evidence="6">
    <location>
        <position position="81"/>
    </location>
    <ligand>
        <name>heme c</name>
        <dbReference type="ChEBI" id="CHEBI:61717"/>
        <label>1</label>
    </ligand>
    <ligandPart>
        <name>Fe</name>
        <dbReference type="ChEBI" id="CHEBI:18248"/>
    </ligandPart>
</feature>
<evidence type="ECO:0000256" key="1">
    <source>
        <dbReference type="ARBA" id="ARBA00022448"/>
    </source>
</evidence>
<dbReference type="NCBIfam" id="NF045784">
    <property type="entry name" value="9HemeCytC"/>
    <property type="match status" value="1"/>
</dbReference>
<dbReference type="Proteomes" id="UP000069241">
    <property type="component" value="Chromosome"/>
</dbReference>
<dbReference type="InterPro" id="IPR054980">
    <property type="entry name" value="9HemeCytC"/>
</dbReference>
<dbReference type="AlphaFoldDB" id="A0A0X8JMI0"/>
<keyword evidence="3 6" id="KW-0479">Metal-binding</keyword>
<dbReference type="GO" id="GO:0009055">
    <property type="term" value="F:electron transfer activity"/>
    <property type="evidence" value="ECO:0007669"/>
    <property type="project" value="InterPro"/>
</dbReference>
<evidence type="ECO:0000256" key="3">
    <source>
        <dbReference type="ARBA" id="ARBA00022723"/>
    </source>
</evidence>
<dbReference type="RefSeq" id="WP_008686307.1">
    <property type="nucleotide sequence ID" value="NZ_CP014229.1"/>
</dbReference>
<dbReference type="CDD" id="cd08168">
    <property type="entry name" value="Cytochrom_C3"/>
    <property type="match status" value="2"/>
</dbReference>
<reference evidence="10" key="1">
    <citation type="submission" date="2016-02" db="EMBL/GenBank/DDBJ databases">
        <authorList>
            <person name="Holder M.E."/>
            <person name="Ajami N.J."/>
            <person name="Petrosino J.F."/>
        </authorList>
    </citation>
    <scope>NUCLEOTIDE SEQUENCE [LARGE SCALE GENOMIC DNA]</scope>
    <source>
        <strain evidence="10">CCUG 45958</strain>
    </source>
</reference>
<dbReference type="STRING" id="44742.AXF13_01010"/>
<evidence type="ECO:0000256" key="2">
    <source>
        <dbReference type="ARBA" id="ARBA00022617"/>
    </source>
</evidence>
<feature type="binding site" description="axial binding residue" evidence="6">
    <location>
        <position position="141"/>
    </location>
    <ligand>
        <name>heme c</name>
        <dbReference type="ChEBI" id="CHEBI:61717"/>
        <label>1</label>
    </ligand>
    <ligandPart>
        <name>Fe</name>
        <dbReference type="ChEBI" id="CHEBI:18248"/>
    </ligandPart>
</feature>
<comment type="cofactor">
    <cofactor evidence="6">
        <name>heme c</name>
        <dbReference type="ChEBI" id="CHEBI:61717"/>
    </cofactor>
    <text evidence="6">Binds 4 heme c groups covalently per monomer.</text>
</comment>
<dbReference type="PRINTS" id="PR00609">
    <property type="entry name" value="CYTOCHROMEC3"/>
</dbReference>
<dbReference type="KEGG" id="dfi:AXF13_01010"/>
<feature type="binding site" description="axial binding residue" evidence="6">
    <location>
        <position position="145"/>
    </location>
    <ligand>
        <name>heme c</name>
        <dbReference type="ChEBI" id="CHEBI:61717"/>
        <label>1</label>
    </ligand>
    <ligandPart>
        <name>Fe</name>
        <dbReference type="ChEBI" id="CHEBI:18248"/>
    </ligandPart>
</feature>
<feature type="signal peptide" evidence="7">
    <location>
        <begin position="1"/>
        <end position="31"/>
    </location>
</feature>
<feature type="chain" id="PRO_5007067538" evidence="7">
    <location>
        <begin position="32"/>
        <end position="327"/>
    </location>
</feature>
<evidence type="ECO:0000256" key="6">
    <source>
        <dbReference type="PIRSR" id="PIRSR602322-1"/>
    </source>
</evidence>
<feature type="binding site" description="axial binding residue" evidence="6">
    <location>
        <position position="71"/>
    </location>
    <ligand>
        <name>heme c</name>
        <dbReference type="ChEBI" id="CHEBI:61717"/>
        <label>1</label>
    </ligand>
    <ligandPart>
        <name>Fe</name>
        <dbReference type="ChEBI" id="CHEBI:18248"/>
    </ligandPart>
</feature>
<sequence length="327" mass="35396">MRNGTTLLLLAAMALAGAACLTSWGAGSASAASLEPTDSGAPSAMVIFPVGEKPNPKGAAMKPVVFNHLVHEKKVENCESCHHTGDTVACTTCHTVEGKAEGNFITLERAMHAPKIAKRAKGNTPQSCVSCHEQQLKRRECAGCHVLVKPVRNDAWCAVCHTVAPSMTKEQMQQGIAGDLPAEQNEELAAETVLAKKPVPYLSPMMAPYKVVIDALAKKYEPSVFTHRRHVNSLMERIKDDKLAQAFHTKPETLCSACHHNSPLSATPPKCSSCHTTSIDPKNPDRPRLKAAYHLQCMGCHKAMKVGRPKNTDCTTCHKQRAPQRAD</sequence>
<dbReference type="InterPro" id="IPR002322">
    <property type="entry name" value="Cyt_c_III"/>
</dbReference>
<feature type="binding site" description="axial binding residue" evidence="6">
    <location>
        <position position="78"/>
    </location>
    <ligand>
        <name>heme c</name>
        <dbReference type="ChEBI" id="CHEBI:61717"/>
        <label>1</label>
    </ligand>
    <ligandPart>
        <name>Fe</name>
        <dbReference type="ChEBI" id="CHEBI:18248"/>
    </ligandPart>
</feature>
<feature type="binding site" description="axial binding residue" evidence="6">
    <location>
        <position position="132"/>
    </location>
    <ligand>
        <name>heme c</name>
        <dbReference type="ChEBI" id="CHEBI:61717"/>
        <label>1</label>
    </ligand>
    <ligandPart>
        <name>Fe</name>
        <dbReference type="ChEBI" id="CHEBI:18248"/>
    </ligandPart>
</feature>
<dbReference type="GO" id="GO:0020037">
    <property type="term" value="F:heme binding"/>
    <property type="evidence" value="ECO:0007669"/>
    <property type="project" value="InterPro"/>
</dbReference>
<evidence type="ECO:0000313" key="9">
    <source>
        <dbReference type="EMBL" id="AMD91462.1"/>
    </source>
</evidence>
<feature type="binding site" description="axial binding residue" evidence="6">
    <location>
        <position position="128"/>
    </location>
    <ligand>
        <name>heme c</name>
        <dbReference type="ChEBI" id="CHEBI:61717"/>
        <label>1</label>
    </ligand>
    <ligandPart>
        <name>Fe</name>
        <dbReference type="ChEBI" id="CHEBI:18248"/>
    </ligandPart>
</feature>
<dbReference type="GO" id="GO:0046872">
    <property type="term" value="F:metal ion binding"/>
    <property type="evidence" value="ECO:0007669"/>
    <property type="project" value="UniProtKB-KW"/>
</dbReference>
<proteinExistence type="predicted"/>
<keyword evidence="1" id="KW-0813">Transport</keyword>
<feature type="domain" description="Class III cytochrome C" evidence="8">
    <location>
        <begin position="57"/>
        <end position="161"/>
    </location>
</feature>
<feature type="binding site" description="axial binding residue" evidence="6">
    <location>
        <position position="68"/>
    </location>
    <ligand>
        <name>heme c</name>
        <dbReference type="ChEBI" id="CHEBI:61717"/>
        <label>1</label>
    </ligand>
    <ligandPart>
        <name>Fe</name>
        <dbReference type="ChEBI" id="CHEBI:18248"/>
    </ligandPart>
</feature>
<dbReference type="PROSITE" id="PS51257">
    <property type="entry name" value="PROKAR_LIPOPROTEIN"/>
    <property type="match status" value="1"/>
</dbReference>
<dbReference type="EMBL" id="CP014229">
    <property type="protein sequence ID" value="AMD91462.1"/>
    <property type="molecule type" value="Genomic_DNA"/>
</dbReference>
<dbReference type="SUPFAM" id="SSF48695">
    <property type="entry name" value="Multiheme cytochromes"/>
    <property type="match status" value="1"/>
</dbReference>
<name>A0A0X8JMI0_9BACT</name>
<organism evidence="9 10">
    <name type="scientific">Desulfovibrio fairfieldensis</name>
    <dbReference type="NCBI Taxonomy" id="44742"/>
    <lineage>
        <taxon>Bacteria</taxon>
        <taxon>Pseudomonadati</taxon>
        <taxon>Thermodesulfobacteriota</taxon>
        <taxon>Desulfovibrionia</taxon>
        <taxon>Desulfovibrionales</taxon>
        <taxon>Desulfovibrionaceae</taxon>
        <taxon>Desulfovibrio</taxon>
    </lineage>
</organism>
<feature type="binding site" description="axial binding residue" evidence="6">
    <location>
        <position position="82"/>
    </location>
    <ligand>
        <name>heme c</name>
        <dbReference type="ChEBI" id="CHEBI:61717"/>
        <label>1</label>
    </ligand>
    <ligandPart>
        <name>Fe</name>
        <dbReference type="ChEBI" id="CHEBI:18248"/>
    </ligandPart>
</feature>
<keyword evidence="10" id="KW-1185">Reference proteome</keyword>